<accession>A0A514CPM6</accession>
<geneLocation type="chloroplast" evidence="1"/>
<proteinExistence type="predicted"/>
<dbReference type="SUPFAM" id="SSF54285">
    <property type="entry name" value="MoaD/ThiS"/>
    <property type="match status" value="1"/>
</dbReference>
<keyword evidence="1" id="KW-0150">Chloroplast</keyword>
<dbReference type="Gene3D" id="3.10.20.30">
    <property type="match status" value="1"/>
</dbReference>
<name>A0A514CPM6_9STRA</name>
<protein>
    <submittedName>
        <fullName evidence="1">Thiamine biosynthesis protein ThiS</fullName>
    </submittedName>
</protein>
<dbReference type="Pfam" id="PF02597">
    <property type="entry name" value="ThiS"/>
    <property type="match status" value="1"/>
</dbReference>
<dbReference type="EMBL" id="MK561359">
    <property type="protein sequence ID" value="QDH81761.1"/>
    <property type="molecule type" value="Genomic_DNA"/>
</dbReference>
<evidence type="ECO:0000313" key="1">
    <source>
        <dbReference type="EMBL" id="QDH81761.1"/>
    </source>
</evidence>
<dbReference type="GeneID" id="40868955"/>
<sequence>MKQFYINGNPLFFSKEFTISELLAFFNLNVALVILEHNEMILPSKFWNSTFIKEQDKLEFLSIVGGG</sequence>
<dbReference type="PANTHER" id="PTHR34472">
    <property type="entry name" value="SULFUR CARRIER PROTEIN THIS"/>
    <property type="match status" value="1"/>
</dbReference>
<dbReference type="PANTHER" id="PTHR34472:SF1">
    <property type="entry name" value="SULFUR CARRIER PROTEIN THIS"/>
    <property type="match status" value="1"/>
</dbReference>
<dbReference type="InterPro" id="IPR003749">
    <property type="entry name" value="ThiS/MoaD-like"/>
</dbReference>
<dbReference type="InterPro" id="IPR016155">
    <property type="entry name" value="Mopterin_synth/thiamin_S_b"/>
</dbReference>
<dbReference type="RefSeq" id="YP_009677100.1">
    <property type="nucleotide sequence ID" value="NC_043929.1"/>
</dbReference>
<reference evidence="1" key="1">
    <citation type="submission" date="2019-02" db="EMBL/GenBank/DDBJ databases">
        <title>Dictyochophyceae plastid genomes reveal unusual variability of their organisation.</title>
        <authorList>
            <person name="Han K.Y."/>
            <person name="Maciszewski K."/>
            <person name="Graf L."/>
            <person name="Andersen R.A."/>
            <person name="Karnkowska A."/>
            <person name="Yoon H.S."/>
        </authorList>
    </citation>
    <scope>NUCLEOTIDE SEQUENCE</scope>
</reference>
<keyword evidence="1" id="KW-0934">Plastid</keyword>
<dbReference type="InterPro" id="IPR012675">
    <property type="entry name" value="Beta-grasp_dom_sf"/>
</dbReference>
<dbReference type="NCBIfam" id="TIGR01683">
    <property type="entry name" value="thiS"/>
    <property type="match status" value="1"/>
</dbReference>
<gene>
    <name evidence="1" type="primary">thiS</name>
</gene>
<dbReference type="CDD" id="cd00565">
    <property type="entry name" value="Ubl_ThiS"/>
    <property type="match status" value="1"/>
</dbReference>
<dbReference type="InterPro" id="IPR010035">
    <property type="entry name" value="Thi_S"/>
</dbReference>
<dbReference type="AlphaFoldDB" id="A0A514CPM6"/>
<organism evidence="1">
    <name type="scientific">Octactis speculum</name>
    <dbReference type="NCBI Taxonomy" id="3111310"/>
    <lineage>
        <taxon>Eukaryota</taxon>
        <taxon>Sar</taxon>
        <taxon>Stramenopiles</taxon>
        <taxon>Ochrophyta</taxon>
        <taxon>Dictyochophyceae</taxon>
        <taxon>Dictyochales</taxon>
        <taxon>Dictyochaceae</taxon>
        <taxon>Octactis</taxon>
    </lineage>
</organism>